<dbReference type="InterPro" id="IPR002110">
    <property type="entry name" value="Ankyrin_rpt"/>
</dbReference>
<dbReference type="Proteomes" id="UP000184255">
    <property type="component" value="Unassembled WGS sequence"/>
</dbReference>
<feature type="repeat" description="ANK" evidence="1">
    <location>
        <begin position="983"/>
        <end position="1015"/>
    </location>
</feature>
<dbReference type="EMBL" id="FCQH01000008">
    <property type="protein sequence ID" value="CVK96794.1"/>
    <property type="molecule type" value="Genomic_DNA"/>
</dbReference>
<feature type="repeat" description="ANK" evidence="1">
    <location>
        <begin position="948"/>
        <end position="980"/>
    </location>
</feature>
<reference evidence="4" key="1">
    <citation type="journal article" date="2016" name="Genome Biol. Evol.">
        <title>Comparative 'omics' of the Fusarium fujikuroi species complex highlights differences in genetic potential and metabolite synthesis.</title>
        <authorList>
            <person name="Niehaus E.-M."/>
            <person name="Muensterkoetter M."/>
            <person name="Proctor R.H."/>
            <person name="Brown D.W."/>
            <person name="Sharon A."/>
            <person name="Idan Y."/>
            <person name="Oren-Young L."/>
            <person name="Sieber C.M."/>
            <person name="Novak O."/>
            <person name="Pencik A."/>
            <person name="Tarkowska D."/>
            <person name="Hromadova K."/>
            <person name="Freeman S."/>
            <person name="Maymon M."/>
            <person name="Elazar M."/>
            <person name="Youssef S.A."/>
            <person name="El-Shabrawy E.S.M."/>
            <person name="Shalaby A.B.A."/>
            <person name="Houterman P."/>
            <person name="Brock N.L."/>
            <person name="Burkhardt I."/>
            <person name="Tsavkelova E.A."/>
            <person name="Dickschat J.S."/>
            <person name="Galuszka P."/>
            <person name="Gueldener U."/>
            <person name="Tudzynski B."/>
        </authorList>
    </citation>
    <scope>NUCLEOTIDE SEQUENCE [LARGE SCALE GENOMIC DNA]</scope>
    <source>
        <strain evidence="4">MRC7560</strain>
    </source>
</reference>
<feature type="region of interest" description="Disordered" evidence="2">
    <location>
        <begin position="1133"/>
        <end position="1166"/>
    </location>
</feature>
<evidence type="ECO:0000313" key="4">
    <source>
        <dbReference type="Proteomes" id="UP000184255"/>
    </source>
</evidence>
<dbReference type="RefSeq" id="XP_041684212.1">
    <property type="nucleotide sequence ID" value="XM_041833894.1"/>
</dbReference>
<proteinExistence type="predicted"/>
<sequence>MSLKELVSFLSCMGLTVTSSQLQFKLRAWGILKKMDKPTWQYIDRKINKRKSQGKNTDVILSGRRLKQSAISKAITNHGANDIFTQMAQARSPPPSPVNPCLTICTPPSLRMEYEWPVSLPWMKFQNTYQTRNLCPAIDVIPRLLQAGLLHESRRDTTKESHGSNHLANVSEMAADIGKTVPEWYEGEHVQTTQILLHGSRRDVVPRYLKLIIYHLSNGLQHQFQTHHGWIEFCNLIIGLGILDLQIDVKVFSDVQITMGALLETLFECAIRWAPDPKHDPNQSFDLLRWLLKSGQDPNKKMRRKELEISTGRERRVRPIEFAILMGHARLLELLLDFGADINYKGFFGKSALELALKSARPDDIKIDIVHLLIRYDVSLRWEGVLYAAISLRDLDLINSPLTTGVDLTKATEADHNRGSLYEQTVLSAAIAAGSDVTEAILIQMAFMDPSRLKAPPITADTFIAAAAKGADSIINRLHEIDPTIGNTRNPRGIKPVQAAVSAGNLSTCRLLLRLYGGYSPALLFLAAYLEHGDILQFLLNEGADVNEAIPPADLPECVRVCHDLMDRFKRKSSPSVFETLLHTCARRPLWATSEQSQFFYLRTLIENGARLTGGETYYLAKNAPADTILAALTHGSSANVQNKRGKSALQIIIDSVTEFYDSTRSFQVKRRLQAVQILLSHGAKRYTGEIVSVIRSQDRDLLSLVLRYHPGWEDTDKRGVSSLEAAIACLGCGVSLLGTTAYKSYYDPGSLCAAAQTKDMSLIELILTNRPTHSEYHVFEGTAVGLVAMSGRLDCLQHLIQHFPEAKEAHSALLPVHSEFKKTITGVVFWYNKPLFWRYPGDSCECVYGSPLALASLGSNISCFEELLRQGYKADPLTWITIADNRSRPHLELLARYQQRLDNFLPTTSGSPTALCTAVERGNKEIVQCLLNAGADINEYGLNEYGLSRSPLQLSVEAGNLELVNCLLRDGANVNAPPADNSGATALQLAAIEGHLGIARELLNHGALVNARGAQSHGRTSLEGAAEYGRVDMLELLIYHGALITGHGRDQFVRAVRLATKGSFYVAADLLKRSGGWTKEDGRYLSKRHRSADLDGHCCAVIHDSDTQCIHETTKTERETYHFKIMPHPSGSNRLFSLPNESDLESEEDDSEEEHENVEAVSGAI</sequence>
<evidence type="ECO:0008006" key="5">
    <source>
        <dbReference type="Google" id="ProtNLM"/>
    </source>
</evidence>
<dbReference type="Pfam" id="PF00023">
    <property type="entry name" value="Ank"/>
    <property type="match status" value="1"/>
</dbReference>
<dbReference type="Pfam" id="PF12796">
    <property type="entry name" value="Ank_2"/>
    <property type="match status" value="2"/>
</dbReference>
<dbReference type="InterPro" id="IPR052391">
    <property type="entry name" value="E3_Ligase-Neurotoxin"/>
</dbReference>
<dbReference type="PANTHER" id="PTHR24133">
    <property type="entry name" value="ANKYRIN DOMAIN-CONTAINING"/>
    <property type="match status" value="1"/>
</dbReference>
<evidence type="ECO:0000256" key="2">
    <source>
        <dbReference type="SAM" id="MobiDB-lite"/>
    </source>
</evidence>
<feature type="repeat" description="ANK" evidence="1">
    <location>
        <begin position="315"/>
        <end position="347"/>
    </location>
</feature>
<dbReference type="InterPro" id="IPR036770">
    <property type="entry name" value="Ankyrin_rpt-contain_sf"/>
</dbReference>
<keyword evidence="4" id="KW-1185">Reference proteome</keyword>
<dbReference type="PANTHER" id="PTHR24133:SF40">
    <property type="entry name" value="ANKYRIN REPEAT DOMAIN 44"/>
    <property type="match status" value="1"/>
</dbReference>
<protein>
    <recommendedName>
        <fullName evidence="5">Ankyrin</fullName>
    </recommendedName>
</protein>
<dbReference type="AlphaFoldDB" id="A0A1L7TDX9"/>
<dbReference type="SMART" id="SM00248">
    <property type="entry name" value="ANK"/>
    <property type="match status" value="11"/>
</dbReference>
<dbReference type="GeneID" id="65090374"/>
<evidence type="ECO:0000256" key="1">
    <source>
        <dbReference type="PROSITE-ProRule" id="PRU00023"/>
    </source>
</evidence>
<comment type="caution">
    <text evidence="3">The sequence shown here is derived from an EMBL/GenBank/DDBJ whole genome shotgun (WGS) entry which is preliminary data.</text>
</comment>
<feature type="compositionally biased region" description="Acidic residues" evidence="2">
    <location>
        <begin position="1143"/>
        <end position="1157"/>
    </location>
</feature>
<feature type="repeat" description="ANK" evidence="1">
    <location>
        <begin position="1018"/>
        <end position="1050"/>
    </location>
</feature>
<feature type="repeat" description="ANK" evidence="1">
    <location>
        <begin position="911"/>
        <end position="943"/>
    </location>
</feature>
<evidence type="ECO:0000313" key="3">
    <source>
        <dbReference type="EMBL" id="CVK96794.1"/>
    </source>
</evidence>
<keyword evidence="1" id="KW-0040">ANK repeat</keyword>
<gene>
    <name evidence="3" type="ORF">FMAN_11122</name>
</gene>
<organism evidence="3 4">
    <name type="scientific">Fusarium mangiferae</name>
    <name type="common">Mango malformation disease fungus</name>
    <dbReference type="NCBI Taxonomy" id="192010"/>
    <lineage>
        <taxon>Eukaryota</taxon>
        <taxon>Fungi</taxon>
        <taxon>Dikarya</taxon>
        <taxon>Ascomycota</taxon>
        <taxon>Pezizomycotina</taxon>
        <taxon>Sordariomycetes</taxon>
        <taxon>Hypocreomycetidae</taxon>
        <taxon>Hypocreales</taxon>
        <taxon>Nectriaceae</taxon>
        <taxon>Fusarium</taxon>
        <taxon>Fusarium fujikuroi species complex</taxon>
    </lineage>
</organism>
<dbReference type="Gene3D" id="1.25.40.20">
    <property type="entry name" value="Ankyrin repeat-containing domain"/>
    <property type="match status" value="3"/>
</dbReference>
<accession>A0A1L7TDX9</accession>
<dbReference type="SUPFAM" id="SSF48403">
    <property type="entry name" value="Ankyrin repeat"/>
    <property type="match status" value="4"/>
</dbReference>
<dbReference type="PROSITE" id="PS50088">
    <property type="entry name" value="ANK_REPEAT"/>
    <property type="match status" value="5"/>
</dbReference>
<name>A0A1L7TDX9_FUSMA</name>
<dbReference type="PROSITE" id="PS50297">
    <property type="entry name" value="ANK_REP_REGION"/>
    <property type="match status" value="5"/>
</dbReference>
<dbReference type="VEuPathDB" id="FungiDB:FMAN_11122"/>